<comment type="caution">
    <text evidence="3">The sequence shown here is derived from an EMBL/GenBank/DDBJ whole genome shotgun (WGS) entry which is preliminary data.</text>
</comment>
<evidence type="ECO:0000256" key="2">
    <source>
        <dbReference type="SAM" id="SignalP"/>
    </source>
</evidence>
<dbReference type="Proteomes" id="UP001164286">
    <property type="component" value="Unassembled WGS sequence"/>
</dbReference>
<feature type="signal peptide" evidence="2">
    <location>
        <begin position="1"/>
        <end position="19"/>
    </location>
</feature>
<organism evidence="3 4">
    <name type="scientific">Dioszegia hungarica</name>
    <dbReference type="NCBI Taxonomy" id="4972"/>
    <lineage>
        <taxon>Eukaryota</taxon>
        <taxon>Fungi</taxon>
        <taxon>Dikarya</taxon>
        <taxon>Basidiomycota</taxon>
        <taxon>Agaricomycotina</taxon>
        <taxon>Tremellomycetes</taxon>
        <taxon>Tremellales</taxon>
        <taxon>Bulleribasidiaceae</taxon>
        <taxon>Dioszegia</taxon>
    </lineage>
</organism>
<protein>
    <submittedName>
        <fullName evidence="3">Uncharacterized protein</fullName>
    </submittedName>
</protein>
<dbReference type="RefSeq" id="XP_052942613.1">
    <property type="nucleotide sequence ID" value="XM_053088078.1"/>
</dbReference>
<feature type="chain" id="PRO_5041428492" evidence="2">
    <location>
        <begin position="20"/>
        <end position="175"/>
    </location>
</feature>
<feature type="region of interest" description="Disordered" evidence="1">
    <location>
        <begin position="152"/>
        <end position="175"/>
    </location>
</feature>
<name>A0AA38LTP9_9TREE</name>
<gene>
    <name evidence="3" type="ORF">MKK02DRAFT_30565</name>
</gene>
<sequence length="175" mass="18633">MRLSPLFVSLAIAAPGILASVIVQMTAEDSSLTIFGIEGGRKNLAFQTTDDTKYILTSTDQEEAGMETRLKLKAGNASFRHTSDGKYVNCRIEGFPSGDLTANKDFAVHVEHYREVYTTAWNLASLSDTSAQPCAERAGMKLVCGEHFKAGGGDGDGDRPPELAGGAAGQGCTRR</sequence>
<dbReference type="EMBL" id="JAKWFO010000014">
    <property type="protein sequence ID" value="KAI9632836.1"/>
    <property type="molecule type" value="Genomic_DNA"/>
</dbReference>
<keyword evidence="4" id="KW-1185">Reference proteome</keyword>
<dbReference type="AlphaFoldDB" id="A0AA38LTP9"/>
<keyword evidence="2" id="KW-0732">Signal</keyword>
<evidence type="ECO:0000313" key="3">
    <source>
        <dbReference type="EMBL" id="KAI9632836.1"/>
    </source>
</evidence>
<accession>A0AA38LTP9</accession>
<proteinExistence type="predicted"/>
<evidence type="ECO:0000256" key="1">
    <source>
        <dbReference type="SAM" id="MobiDB-lite"/>
    </source>
</evidence>
<evidence type="ECO:0000313" key="4">
    <source>
        <dbReference type="Proteomes" id="UP001164286"/>
    </source>
</evidence>
<dbReference type="GeneID" id="77727283"/>
<reference evidence="3" key="1">
    <citation type="journal article" date="2022" name="G3 (Bethesda)">
        <title>High quality genome of the basidiomycete yeast Dioszegia hungarica PDD-24b-2 isolated from cloud water.</title>
        <authorList>
            <person name="Jarrige D."/>
            <person name="Haridas S."/>
            <person name="Bleykasten-Grosshans C."/>
            <person name="Joly M."/>
            <person name="Nadalig T."/>
            <person name="Sancelme M."/>
            <person name="Vuilleumier S."/>
            <person name="Grigoriev I.V."/>
            <person name="Amato P."/>
            <person name="Bringel F."/>
        </authorList>
    </citation>
    <scope>NUCLEOTIDE SEQUENCE</scope>
    <source>
        <strain evidence="3">PDD-24b-2</strain>
    </source>
</reference>